<organism evidence="2">
    <name type="scientific">Pedococcus sp. KACC 23699</name>
    <dbReference type="NCBI Taxonomy" id="3149228"/>
    <lineage>
        <taxon>Bacteria</taxon>
        <taxon>Bacillati</taxon>
        <taxon>Actinomycetota</taxon>
        <taxon>Actinomycetes</taxon>
        <taxon>Micrococcales</taxon>
        <taxon>Intrasporangiaceae</taxon>
        <taxon>Pedococcus</taxon>
    </lineage>
</organism>
<gene>
    <name evidence="2" type="ORF">ABEG17_15720</name>
</gene>
<dbReference type="RefSeq" id="WP_406830427.1">
    <property type="nucleotide sequence ID" value="NZ_CP157483.1"/>
</dbReference>
<feature type="compositionally biased region" description="Low complexity" evidence="1">
    <location>
        <begin position="46"/>
        <end position="70"/>
    </location>
</feature>
<accession>A0AAU7JRT5</accession>
<feature type="region of interest" description="Disordered" evidence="1">
    <location>
        <begin position="29"/>
        <end position="86"/>
    </location>
</feature>
<feature type="region of interest" description="Disordered" evidence="1">
    <location>
        <begin position="137"/>
        <end position="179"/>
    </location>
</feature>
<sequence length="179" mass="17962">MADQHDQPAPVGSVAQEAARLLDALGGWASTSGYGAGRGEDRPRQAAPGGDDPEGAGPEGADPEGAGPEASVPPDETTSHAAGHCDQCGAANAAGQAVVCQWCPVCQGIGVLRSVRPETVDRLADLAGALAATLREAAAHARSTAGNPPGTQAQNDARARGPRVQDITIEDEDQGSATR</sequence>
<dbReference type="EMBL" id="CP157483">
    <property type="protein sequence ID" value="XBO43001.1"/>
    <property type="molecule type" value="Genomic_DNA"/>
</dbReference>
<feature type="compositionally biased region" description="Acidic residues" evidence="1">
    <location>
        <begin position="168"/>
        <end position="179"/>
    </location>
</feature>
<dbReference type="AlphaFoldDB" id="A0AAU7JRT5"/>
<reference evidence="2" key="1">
    <citation type="submission" date="2024-05" db="EMBL/GenBank/DDBJ databases">
        <authorList>
            <person name="Kim S."/>
            <person name="Heo J."/>
            <person name="Choi H."/>
            <person name="Choi Y."/>
            <person name="Kwon S.-W."/>
            <person name="Kim Y."/>
        </authorList>
    </citation>
    <scope>NUCLEOTIDE SEQUENCE</scope>
    <source>
        <strain evidence="2">KACC 23699</strain>
    </source>
</reference>
<proteinExistence type="predicted"/>
<name>A0AAU7JRT5_9MICO</name>
<evidence type="ECO:0000256" key="1">
    <source>
        <dbReference type="SAM" id="MobiDB-lite"/>
    </source>
</evidence>
<feature type="compositionally biased region" description="Polar residues" evidence="1">
    <location>
        <begin position="144"/>
        <end position="155"/>
    </location>
</feature>
<protein>
    <submittedName>
        <fullName evidence="2">Uncharacterized protein</fullName>
    </submittedName>
</protein>
<evidence type="ECO:0000313" key="2">
    <source>
        <dbReference type="EMBL" id="XBO43001.1"/>
    </source>
</evidence>